<dbReference type="UniPathway" id="UPA00145">
    <property type="reaction ID" value="UER00566"/>
</dbReference>
<protein>
    <recommendedName>
        <fullName evidence="7 8">Ribulokinase</fullName>
        <ecNumber evidence="7 8">2.7.1.16</ecNumber>
    </recommendedName>
</protein>
<keyword evidence="13" id="KW-1185">Reference proteome</keyword>
<dbReference type="Pfam" id="PF00370">
    <property type="entry name" value="FGGY_N"/>
    <property type="match status" value="1"/>
</dbReference>
<dbReference type="PANTHER" id="PTHR43435:SF4">
    <property type="entry name" value="FGGY CARBOHYDRATE KINASE DOMAIN-CONTAINING PROTEIN"/>
    <property type="match status" value="1"/>
</dbReference>
<reference evidence="12 13" key="1">
    <citation type="submission" date="2017-12" db="EMBL/GenBank/DDBJ databases">
        <title>Taxonomic description and draft genome of Pradoshia cofamensis Gen. nov., sp. nov., a thermotolerant bacillale isolated from anterior gut of earthworm Eisenia fetida.</title>
        <authorList>
            <person name="Saha T."/>
            <person name="Chakraborty R."/>
        </authorList>
    </citation>
    <scope>NUCLEOTIDE SEQUENCE [LARGE SCALE GENOMIC DNA]</scope>
    <source>
        <strain evidence="12 13">EAG3</strain>
    </source>
</reference>
<keyword evidence="2 7" id="KW-0547">Nucleotide-binding</keyword>
<dbReference type="InterPro" id="IPR043129">
    <property type="entry name" value="ATPase_NBD"/>
</dbReference>
<keyword evidence="1 7" id="KW-0808">Transferase</keyword>
<evidence type="ECO:0000256" key="2">
    <source>
        <dbReference type="ARBA" id="ARBA00022741"/>
    </source>
</evidence>
<evidence type="ECO:0000256" key="8">
    <source>
        <dbReference type="NCBIfam" id="TIGR01234"/>
    </source>
</evidence>
<evidence type="ECO:0000256" key="1">
    <source>
        <dbReference type="ARBA" id="ARBA00022679"/>
    </source>
</evidence>
<dbReference type="GO" id="GO:0019150">
    <property type="term" value="F:D-ribulokinase activity"/>
    <property type="evidence" value="ECO:0007669"/>
    <property type="project" value="RHEA"/>
</dbReference>
<organism evidence="12 13">
    <name type="scientific">Pradoshia eiseniae</name>
    <dbReference type="NCBI Taxonomy" id="2064768"/>
    <lineage>
        <taxon>Bacteria</taxon>
        <taxon>Bacillati</taxon>
        <taxon>Bacillota</taxon>
        <taxon>Bacilli</taxon>
        <taxon>Bacillales</taxon>
        <taxon>Bacillaceae</taxon>
        <taxon>Pradoshia</taxon>
    </lineage>
</organism>
<dbReference type="PIRSF" id="PIRSF000538">
    <property type="entry name" value="GlpK"/>
    <property type="match status" value="1"/>
</dbReference>
<keyword evidence="6 7" id="KW-0119">Carbohydrate metabolism</keyword>
<evidence type="ECO:0000256" key="5">
    <source>
        <dbReference type="ARBA" id="ARBA00022935"/>
    </source>
</evidence>
<dbReference type="GO" id="GO:0019569">
    <property type="term" value="P:L-arabinose catabolic process to D-xylulose 5-phosphate"/>
    <property type="evidence" value="ECO:0007669"/>
    <property type="project" value="UniProtKB-UniRule"/>
</dbReference>
<dbReference type="GO" id="GO:0008741">
    <property type="term" value="F:ribulokinase activity"/>
    <property type="evidence" value="ECO:0007669"/>
    <property type="project" value="UniProtKB-UniRule"/>
</dbReference>
<comment type="pathway">
    <text evidence="7 9">Carbohydrate degradation; L-arabinose degradation via L-ribulose; D-xylulose 5-phosphate from L-arabinose (bacterial route): step 2/3.</text>
</comment>
<feature type="domain" description="Carbohydrate kinase FGGY C-terminal" evidence="11">
    <location>
        <begin position="289"/>
        <end position="487"/>
    </location>
</feature>
<dbReference type="PANTHER" id="PTHR43435">
    <property type="entry name" value="RIBULOKINASE"/>
    <property type="match status" value="1"/>
</dbReference>
<dbReference type="InterPro" id="IPR000577">
    <property type="entry name" value="Carb_kinase_FGGY"/>
</dbReference>
<dbReference type="InterPro" id="IPR018485">
    <property type="entry name" value="FGGY_C"/>
</dbReference>
<evidence type="ECO:0000256" key="4">
    <source>
        <dbReference type="ARBA" id="ARBA00022840"/>
    </source>
</evidence>
<dbReference type="InterPro" id="IPR018484">
    <property type="entry name" value="FGGY_N"/>
</dbReference>
<gene>
    <name evidence="7 12" type="primary">araB</name>
    <name evidence="12" type="ORF">CYL18_14710</name>
</gene>
<comment type="catalytic activity">
    <reaction evidence="7">
        <text>D-ribulose + ATP = D-ribulose 5-phosphate + ADP + H(+)</text>
        <dbReference type="Rhea" id="RHEA:17601"/>
        <dbReference type="ChEBI" id="CHEBI:15378"/>
        <dbReference type="ChEBI" id="CHEBI:17173"/>
        <dbReference type="ChEBI" id="CHEBI:30616"/>
        <dbReference type="ChEBI" id="CHEBI:58121"/>
        <dbReference type="ChEBI" id="CHEBI:456216"/>
        <dbReference type="EC" id="2.7.1.16"/>
    </reaction>
</comment>
<accession>A0A2S7MXJ5</accession>
<dbReference type="Proteomes" id="UP000239663">
    <property type="component" value="Unassembled WGS sequence"/>
</dbReference>
<evidence type="ECO:0000256" key="6">
    <source>
        <dbReference type="ARBA" id="ARBA00023277"/>
    </source>
</evidence>
<dbReference type="NCBIfam" id="NF003154">
    <property type="entry name" value="PRK04123.1"/>
    <property type="match status" value="1"/>
</dbReference>
<dbReference type="EC" id="2.7.1.16" evidence="7 8"/>
<sequence length="561" mass="61538">MAKYSIGVDYGTQSGRAVLVEIGTGREVATSVKAYSHGVMDEFLPDGVTRLEHDWALQHPTDYIEVLEYTIPAVLNDAGVAADDVIGIGIDFTACTVLPIDGNGTPLCFSEKYQQNPHAYVKLWKHHAAQEEANRLNEIAEKRGDAFLPRYGGKISSEWLFPKLWQIANEAPDVYEEMDQFVEATDWVISQLTGQLKRNSCTAGYKAIWHKQDGYPSKDFFRSLDERLENVVEEKLSGDIYAIGDKAGELTEWAAALTGLKPGTAVAVANVDAHVAVPAVGITEPGKLLMIMGTSTCHILLGDEEKMVPGMCGVVEDGVIPGFMGYEAGQSCVGDHFEWFTKNAVPKAYHEEAEVRGVNIHQLLTEKASRLAVGESGLLALDWWNGNRSTLVDADLTGVLLGATLQTKPEEIYRALIEATAYGTRTIVEAFRASGVPIHEVYACGGIAEKNALMMQIYADVLDMEIRISASSQTPALGSAMFGAVAAGKERGGYDDIKDAAKEMARLKDVVYRPRKEEAEVYDLLFAEYTRLYDYFGRGENNVMKNLKAIKKASRKPIVTM</sequence>
<proteinExistence type="inferred from homology"/>
<dbReference type="GO" id="GO:0005524">
    <property type="term" value="F:ATP binding"/>
    <property type="evidence" value="ECO:0007669"/>
    <property type="project" value="UniProtKB-UniRule"/>
</dbReference>
<comment type="catalytic activity">
    <reaction evidence="7 9">
        <text>L-ribulose + ATP = L-ribulose 5-phosphate + ADP + H(+)</text>
        <dbReference type="Rhea" id="RHEA:22072"/>
        <dbReference type="ChEBI" id="CHEBI:15378"/>
        <dbReference type="ChEBI" id="CHEBI:16880"/>
        <dbReference type="ChEBI" id="CHEBI:30616"/>
        <dbReference type="ChEBI" id="CHEBI:58226"/>
        <dbReference type="ChEBI" id="CHEBI:456216"/>
        <dbReference type="EC" id="2.7.1.16"/>
    </reaction>
</comment>
<evidence type="ECO:0000259" key="10">
    <source>
        <dbReference type="Pfam" id="PF00370"/>
    </source>
</evidence>
<dbReference type="RefSeq" id="WP_104850288.1">
    <property type="nucleotide sequence ID" value="NZ_PKOZ01000010.1"/>
</dbReference>
<dbReference type="NCBIfam" id="TIGR01234">
    <property type="entry name" value="L-ribulokinase"/>
    <property type="match status" value="1"/>
</dbReference>
<evidence type="ECO:0000256" key="9">
    <source>
        <dbReference type="RuleBase" id="RU003455"/>
    </source>
</evidence>
<dbReference type="SUPFAM" id="SSF53067">
    <property type="entry name" value="Actin-like ATPase domain"/>
    <property type="match status" value="2"/>
</dbReference>
<dbReference type="GO" id="GO:0005737">
    <property type="term" value="C:cytoplasm"/>
    <property type="evidence" value="ECO:0007669"/>
    <property type="project" value="TreeGrafter"/>
</dbReference>
<dbReference type="InterPro" id="IPR005929">
    <property type="entry name" value="Ribulokinase"/>
</dbReference>
<dbReference type="HAMAP" id="MF_00520">
    <property type="entry name" value="Ribulokinase"/>
    <property type="match status" value="1"/>
</dbReference>
<comment type="caution">
    <text evidence="12">The sequence shown here is derived from an EMBL/GenBank/DDBJ whole genome shotgun (WGS) entry which is preliminary data.</text>
</comment>
<dbReference type="CDD" id="cd07781">
    <property type="entry name" value="ASKHA_NBD_FGGY_L-RBK"/>
    <property type="match status" value="1"/>
</dbReference>
<dbReference type="OrthoDB" id="9805576at2"/>
<dbReference type="AlphaFoldDB" id="A0A2S7MXJ5"/>
<evidence type="ECO:0000256" key="3">
    <source>
        <dbReference type="ARBA" id="ARBA00022777"/>
    </source>
</evidence>
<dbReference type="Pfam" id="PF02782">
    <property type="entry name" value="FGGY_C"/>
    <property type="match status" value="1"/>
</dbReference>
<evidence type="ECO:0000313" key="12">
    <source>
        <dbReference type="EMBL" id="PQD94458.1"/>
    </source>
</evidence>
<dbReference type="EMBL" id="PKOZ01000010">
    <property type="protein sequence ID" value="PQD94458.1"/>
    <property type="molecule type" value="Genomic_DNA"/>
</dbReference>
<keyword evidence="4 7" id="KW-0067">ATP-binding</keyword>
<evidence type="ECO:0000313" key="13">
    <source>
        <dbReference type="Proteomes" id="UP000239663"/>
    </source>
</evidence>
<name>A0A2S7MXJ5_9BACI</name>
<keyword evidence="5 7" id="KW-0054">Arabinose catabolism</keyword>
<keyword evidence="3 7" id="KW-0418">Kinase</keyword>
<feature type="domain" description="Carbohydrate kinase FGGY N-terminal" evidence="10">
    <location>
        <begin position="4"/>
        <end position="276"/>
    </location>
</feature>
<dbReference type="Gene3D" id="3.30.420.40">
    <property type="match status" value="2"/>
</dbReference>
<evidence type="ECO:0000256" key="7">
    <source>
        <dbReference type="HAMAP-Rule" id="MF_00520"/>
    </source>
</evidence>
<comment type="similarity">
    <text evidence="7 9">Belongs to the ribulokinase family.</text>
</comment>
<evidence type="ECO:0000259" key="11">
    <source>
        <dbReference type="Pfam" id="PF02782"/>
    </source>
</evidence>